<comment type="caution">
    <text evidence="3">The sequence shown here is derived from an EMBL/GenBank/DDBJ whole genome shotgun (WGS) entry which is preliminary data.</text>
</comment>
<sequence>MEFCTTNVDQQALIVRELFTSVLEAKPRARKAIGHLLDVVLHKNIISNDGFLSGFKMLTDLVPDYAVDIPLIWQYIGEILG</sequence>
<feature type="non-terminal residue" evidence="3">
    <location>
        <position position="1"/>
    </location>
</feature>
<dbReference type="EMBL" id="CAJOBJ010019710">
    <property type="protein sequence ID" value="CAF4206333.1"/>
    <property type="molecule type" value="Genomic_DNA"/>
</dbReference>
<feature type="domain" description="MI" evidence="1">
    <location>
        <begin position="1"/>
        <end position="81"/>
    </location>
</feature>
<gene>
    <name evidence="3" type="ORF">BYL167_LOCUS77900</name>
    <name evidence="2" type="ORF">GIL414_LOCUS21812</name>
</gene>
<protein>
    <recommendedName>
        <fullName evidence="1">MI domain-containing protein</fullName>
    </recommendedName>
</protein>
<proteinExistence type="predicted"/>
<dbReference type="PROSITE" id="PS51366">
    <property type="entry name" value="MI"/>
    <property type="match status" value="1"/>
</dbReference>
<organism evidence="3 4">
    <name type="scientific">Rotaria magnacalcarata</name>
    <dbReference type="NCBI Taxonomy" id="392030"/>
    <lineage>
        <taxon>Eukaryota</taxon>
        <taxon>Metazoa</taxon>
        <taxon>Spiralia</taxon>
        <taxon>Gnathifera</taxon>
        <taxon>Rotifera</taxon>
        <taxon>Eurotatoria</taxon>
        <taxon>Bdelloidea</taxon>
        <taxon>Philodinida</taxon>
        <taxon>Philodinidae</taxon>
        <taxon>Rotaria</taxon>
    </lineage>
</organism>
<dbReference type="Pfam" id="PF02847">
    <property type="entry name" value="MA3"/>
    <property type="match status" value="1"/>
</dbReference>
<reference evidence="3" key="1">
    <citation type="submission" date="2021-02" db="EMBL/GenBank/DDBJ databases">
        <authorList>
            <person name="Nowell W R."/>
        </authorList>
    </citation>
    <scope>NUCLEOTIDE SEQUENCE</scope>
</reference>
<dbReference type="InterPro" id="IPR003891">
    <property type="entry name" value="Initiation_fac_eIF4g_MI"/>
</dbReference>
<dbReference type="Proteomes" id="UP000681967">
    <property type="component" value="Unassembled WGS sequence"/>
</dbReference>
<evidence type="ECO:0000313" key="3">
    <source>
        <dbReference type="EMBL" id="CAF5174158.1"/>
    </source>
</evidence>
<dbReference type="AlphaFoldDB" id="A0A8S3H0W6"/>
<dbReference type="SUPFAM" id="SSF48371">
    <property type="entry name" value="ARM repeat"/>
    <property type="match status" value="1"/>
</dbReference>
<evidence type="ECO:0000313" key="4">
    <source>
        <dbReference type="Proteomes" id="UP000681967"/>
    </source>
</evidence>
<name>A0A8S3H0W6_9BILA</name>
<dbReference type="InterPro" id="IPR016024">
    <property type="entry name" value="ARM-type_fold"/>
</dbReference>
<accession>A0A8S3H0W6</accession>
<dbReference type="Proteomes" id="UP000681720">
    <property type="component" value="Unassembled WGS sequence"/>
</dbReference>
<evidence type="ECO:0000313" key="2">
    <source>
        <dbReference type="EMBL" id="CAF4206333.1"/>
    </source>
</evidence>
<dbReference type="EMBL" id="CAJOBH010285075">
    <property type="protein sequence ID" value="CAF5174158.1"/>
    <property type="molecule type" value="Genomic_DNA"/>
</dbReference>
<dbReference type="Gene3D" id="1.25.40.180">
    <property type="match status" value="1"/>
</dbReference>
<evidence type="ECO:0000259" key="1">
    <source>
        <dbReference type="PROSITE" id="PS51366"/>
    </source>
</evidence>